<evidence type="ECO:0000256" key="2">
    <source>
        <dbReference type="ARBA" id="ARBA00022630"/>
    </source>
</evidence>
<comment type="cofactor">
    <cofactor evidence="1">
        <name>FAD</name>
        <dbReference type="ChEBI" id="CHEBI:57692"/>
    </cofactor>
</comment>
<keyword evidence="3" id="KW-0274">FAD</keyword>
<dbReference type="InterPro" id="IPR050446">
    <property type="entry name" value="FAD-oxidoreductase/Apoptosis"/>
</dbReference>
<dbReference type="RefSeq" id="WP_099649208.1">
    <property type="nucleotide sequence ID" value="NZ_CAJGAB010000057.1"/>
</dbReference>
<evidence type="ECO:0000313" key="8">
    <source>
        <dbReference type="Proteomes" id="UP000229314"/>
    </source>
</evidence>
<dbReference type="InterPro" id="IPR023753">
    <property type="entry name" value="FAD/NAD-binding_dom"/>
</dbReference>
<dbReference type="InterPro" id="IPR028202">
    <property type="entry name" value="Reductase_C"/>
</dbReference>
<dbReference type="GO" id="GO:0005737">
    <property type="term" value="C:cytoplasm"/>
    <property type="evidence" value="ECO:0007669"/>
    <property type="project" value="TreeGrafter"/>
</dbReference>
<dbReference type="Proteomes" id="UP000229314">
    <property type="component" value="Chromosome"/>
</dbReference>
<dbReference type="SUPFAM" id="SSF55424">
    <property type="entry name" value="FAD/NAD-linked reductases, dimerisation (C-terminal) domain"/>
    <property type="match status" value="1"/>
</dbReference>
<dbReference type="Gene3D" id="3.50.50.60">
    <property type="entry name" value="FAD/NAD(P)-binding domain"/>
    <property type="match status" value="2"/>
</dbReference>
<dbReference type="Pfam" id="PF14759">
    <property type="entry name" value="Reductase_C"/>
    <property type="match status" value="1"/>
</dbReference>
<dbReference type="EMBL" id="CP024422">
    <property type="protein sequence ID" value="ATQ56398.1"/>
    <property type="molecule type" value="Genomic_DNA"/>
</dbReference>
<dbReference type="InterPro" id="IPR036188">
    <property type="entry name" value="FAD/NAD-bd_sf"/>
</dbReference>
<gene>
    <name evidence="7" type="ORF">PYTT13_11685</name>
</gene>
<keyword evidence="4" id="KW-0560">Oxidoreductase</keyword>
<evidence type="ECO:0000313" key="7">
    <source>
        <dbReference type="EMBL" id="ATQ56398.1"/>
    </source>
</evidence>
<sequence length="408" mass="43646">MTEMLETTASIVVIGAGQAGLAAASKLRDLGHAGPITLVGDEPELPYQRPPLSKAYLLGEMARKRLFLRPPVFYAERDLTLLIGRNATEIRRDVRQVMLSDGSALPYQRLLLAIGARPRLLPGPSLDGVLVMRSLADADRLAQAVRPGLRLLVIGGGYIGLEAAASAVKLGLQVTLVEAAPRILGRVAAVETSDYFRELHRAHGVDLREGVGLAHLTEAAGRVTGAALTDGSHLQADLVVVGIGVLPNVELAQTAGLTCDNGISVDACCRSSDMAIFAAGDCASFPWRGQRIRLESVGNAIDQAEVAAANMLGESREYQAKPWFWSDQFDVKLQIAGLCGRHDRVVTRAGAGAGRSHWYFYGDRLEAVDAMNDPRVFMVAKRVLEGDRPVDAAFIADPANDLRALLAS</sequence>
<organism evidence="7 8">
    <name type="scientific">Paracoccus yeei</name>
    <dbReference type="NCBI Taxonomy" id="147645"/>
    <lineage>
        <taxon>Bacteria</taxon>
        <taxon>Pseudomonadati</taxon>
        <taxon>Pseudomonadota</taxon>
        <taxon>Alphaproteobacteria</taxon>
        <taxon>Rhodobacterales</taxon>
        <taxon>Paracoccaceae</taxon>
        <taxon>Paracoccus</taxon>
    </lineage>
</organism>
<name>A0A2D2C1K8_9RHOB</name>
<feature type="domain" description="Reductase C-terminal" evidence="6">
    <location>
        <begin position="323"/>
        <end position="406"/>
    </location>
</feature>
<dbReference type="GeneID" id="78898325"/>
<dbReference type="SUPFAM" id="SSF51905">
    <property type="entry name" value="FAD/NAD(P)-binding domain"/>
    <property type="match status" value="1"/>
</dbReference>
<dbReference type="AlphaFoldDB" id="A0A2D2C1K8"/>
<reference evidence="7 8" key="1">
    <citation type="submission" date="2017-10" db="EMBL/GenBank/DDBJ databases">
        <title>Complete genome sequence of Paracoccus yeei TT13 isolated from human skin.</title>
        <authorList>
            <person name="Lee K."/>
            <person name="Lim J.Y."/>
            <person name="Hwang I."/>
        </authorList>
    </citation>
    <scope>NUCLEOTIDE SEQUENCE [LARGE SCALE GENOMIC DNA]</scope>
    <source>
        <strain evidence="7 8">TT13</strain>
    </source>
</reference>
<dbReference type="GO" id="GO:0016651">
    <property type="term" value="F:oxidoreductase activity, acting on NAD(P)H"/>
    <property type="evidence" value="ECO:0007669"/>
    <property type="project" value="TreeGrafter"/>
</dbReference>
<dbReference type="PRINTS" id="PR00368">
    <property type="entry name" value="FADPNR"/>
</dbReference>
<proteinExistence type="predicted"/>
<evidence type="ECO:0000259" key="5">
    <source>
        <dbReference type="Pfam" id="PF07992"/>
    </source>
</evidence>
<evidence type="ECO:0000259" key="6">
    <source>
        <dbReference type="Pfam" id="PF14759"/>
    </source>
</evidence>
<evidence type="ECO:0000256" key="1">
    <source>
        <dbReference type="ARBA" id="ARBA00001974"/>
    </source>
</evidence>
<dbReference type="InterPro" id="IPR016156">
    <property type="entry name" value="FAD/NAD-linked_Rdtase_dimer_sf"/>
</dbReference>
<dbReference type="PANTHER" id="PTHR43557:SF2">
    <property type="entry name" value="RIESKE DOMAIN-CONTAINING PROTEIN-RELATED"/>
    <property type="match status" value="1"/>
</dbReference>
<keyword evidence="2" id="KW-0285">Flavoprotein</keyword>
<feature type="domain" description="FAD/NAD(P)-binding" evidence="5">
    <location>
        <begin position="10"/>
        <end position="304"/>
    </location>
</feature>
<protein>
    <submittedName>
        <fullName evidence="7">Pyridine nucleotide-disulfide oxidoreductase</fullName>
    </submittedName>
</protein>
<dbReference type="PRINTS" id="PR00411">
    <property type="entry name" value="PNDRDTASEI"/>
</dbReference>
<dbReference type="Gene3D" id="3.30.390.30">
    <property type="match status" value="1"/>
</dbReference>
<accession>A0A2D2C1K8</accession>
<evidence type="ECO:0000256" key="3">
    <source>
        <dbReference type="ARBA" id="ARBA00022827"/>
    </source>
</evidence>
<evidence type="ECO:0000256" key="4">
    <source>
        <dbReference type="ARBA" id="ARBA00023002"/>
    </source>
</evidence>
<dbReference type="PANTHER" id="PTHR43557">
    <property type="entry name" value="APOPTOSIS-INDUCING FACTOR 1"/>
    <property type="match status" value="1"/>
</dbReference>
<dbReference type="Pfam" id="PF07992">
    <property type="entry name" value="Pyr_redox_2"/>
    <property type="match status" value="1"/>
</dbReference>